<evidence type="ECO:0000313" key="1">
    <source>
        <dbReference type="EMBL" id="MBA0842787.1"/>
    </source>
</evidence>
<evidence type="ECO:0000313" key="2">
    <source>
        <dbReference type="Proteomes" id="UP000593575"/>
    </source>
</evidence>
<organism evidence="1 2">
    <name type="scientific">Gossypium armourianum</name>
    <dbReference type="NCBI Taxonomy" id="34283"/>
    <lineage>
        <taxon>Eukaryota</taxon>
        <taxon>Viridiplantae</taxon>
        <taxon>Streptophyta</taxon>
        <taxon>Embryophyta</taxon>
        <taxon>Tracheophyta</taxon>
        <taxon>Spermatophyta</taxon>
        <taxon>Magnoliopsida</taxon>
        <taxon>eudicotyledons</taxon>
        <taxon>Gunneridae</taxon>
        <taxon>Pentapetalae</taxon>
        <taxon>rosids</taxon>
        <taxon>malvids</taxon>
        <taxon>Malvales</taxon>
        <taxon>Malvaceae</taxon>
        <taxon>Malvoideae</taxon>
        <taxon>Gossypium</taxon>
    </lineage>
</organism>
<keyword evidence="2" id="KW-1185">Reference proteome</keyword>
<comment type="caution">
    <text evidence="1">The sequence shown here is derived from an EMBL/GenBank/DDBJ whole genome shotgun (WGS) entry which is preliminary data.</text>
</comment>
<feature type="non-terminal residue" evidence="1">
    <location>
        <position position="1"/>
    </location>
</feature>
<dbReference type="Proteomes" id="UP000593575">
    <property type="component" value="Unassembled WGS sequence"/>
</dbReference>
<dbReference type="AlphaFoldDB" id="A0A7J9K8I9"/>
<dbReference type="Gene3D" id="3.40.50.720">
    <property type="entry name" value="NAD(P)-binding Rossmann-like Domain"/>
    <property type="match status" value="1"/>
</dbReference>
<reference evidence="1 2" key="1">
    <citation type="journal article" date="2019" name="Genome Biol. Evol.">
        <title>Insights into the evolution of the New World diploid cottons (Gossypium, subgenus Houzingenia) based on genome sequencing.</title>
        <authorList>
            <person name="Grover C.E."/>
            <person name="Arick M.A. 2nd"/>
            <person name="Thrash A."/>
            <person name="Conover J.L."/>
            <person name="Sanders W.S."/>
            <person name="Peterson D.G."/>
            <person name="Frelichowski J.E."/>
            <person name="Scheffler J.A."/>
            <person name="Scheffler B.E."/>
            <person name="Wendel J.F."/>
        </authorList>
    </citation>
    <scope>NUCLEOTIDE SEQUENCE [LARGE SCALE GENOMIC DNA]</scope>
    <source>
        <strain evidence="1">6</strain>
        <tissue evidence="1">Leaf</tissue>
    </source>
</reference>
<sequence length="65" mass="7160">MHYVGFVDTEDMNTVSGKRKYSSLLGYTNSKLAQVMFSSVLHKRLPVESGVNVMCVSPGIVHTNV</sequence>
<name>A0A7J9K8I9_9ROSI</name>
<dbReference type="InterPro" id="IPR002347">
    <property type="entry name" value="SDR_fam"/>
</dbReference>
<accession>A0A7J9K8I9</accession>
<dbReference type="EMBL" id="JABFAE010000012">
    <property type="protein sequence ID" value="MBA0842787.1"/>
    <property type="molecule type" value="Genomic_DNA"/>
</dbReference>
<dbReference type="SUPFAM" id="SSF51735">
    <property type="entry name" value="NAD(P)-binding Rossmann-fold domains"/>
    <property type="match status" value="1"/>
</dbReference>
<proteinExistence type="predicted"/>
<gene>
    <name evidence="1" type="ORF">Goarm_002592</name>
</gene>
<dbReference type="InterPro" id="IPR036291">
    <property type="entry name" value="NAD(P)-bd_dom_sf"/>
</dbReference>
<protein>
    <submittedName>
        <fullName evidence="1">Uncharacterized protein</fullName>
    </submittedName>
</protein>
<dbReference type="Pfam" id="PF00106">
    <property type="entry name" value="adh_short"/>
    <property type="match status" value="1"/>
</dbReference>